<dbReference type="RefSeq" id="WP_289723456.1">
    <property type="nucleotide sequence ID" value="NZ_JAUDUY010000001.1"/>
</dbReference>
<evidence type="ECO:0000256" key="3">
    <source>
        <dbReference type="ARBA" id="ARBA00023136"/>
    </source>
</evidence>
<dbReference type="PANTHER" id="PTHR34501:SF2">
    <property type="entry name" value="OUTER MEMBRANE PORIN F-RELATED"/>
    <property type="match status" value="1"/>
</dbReference>
<keyword evidence="3" id="KW-0472">Membrane</keyword>
<proteinExistence type="predicted"/>
<evidence type="ECO:0000256" key="2">
    <source>
        <dbReference type="ARBA" id="ARBA00022729"/>
    </source>
</evidence>
<keyword evidence="2" id="KW-0732">Signal</keyword>
<evidence type="ECO:0000259" key="4">
    <source>
        <dbReference type="Pfam" id="PF13609"/>
    </source>
</evidence>
<dbReference type="EMBL" id="JAUDUY010000001">
    <property type="protein sequence ID" value="MDM9630093.1"/>
    <property type="molecule type" value="Genomic_DNA"/>
</dbReference>
<sequence>MFRNLSKVFFTVLLSVPFCCIGQTGDREPNFSDSTRIQIAPYGSFRGHIAVLREQAEIQENASRIGFEFSVYKSNIRYFTGVELAINLFRSAQLFNADANTNSGFIKFDETQNLQVFSTRLGYLGADFGEYGILRIGKQWSVYYDITGYTDRFNVFGGQGSATYVASSDGGETGTGRANQALTYRNKIGPLHLGGQLQMRSISNGFLFDGFALSAQLDILQGLKAGAAYNKSYFDDFLIENTLGFGNQPEYLALGVSYNSDHLLLGAVYANHTNGDLTRSVVEEELVAVVFDAKGFELFGKFIQPKYSILAGFNGYFPDVEGLPISDDSKRLFYMIGAEYKPSRFAYLYSEYRFGTGVNSFGVTAPDVFTLGIRLDLQRSWEKIL</sequence>
<dbReference type="SUPFAM" id="SSF56935">
    <property type="entry name" value="Porins"/>
    <property type="match status" value="1"/>
</dbReference>
<feature type="domain" description="Porin" evidence="4">
    <location>
        <begin position="61"/>
        <end position="354"/>
    </location>
</feature>
<dbReference type="Gene3D" id="2.40.160.10">
    <property type="entry name" value="Porin"/>
    <property type="match status" value="1"/>
</dbReference>
<dbReference type="InterPro" id="IPR023614">
    <property type="entry name" value="Porin_dom_sf"/>
</dbReference>
<accession>A0ABT7WB04</accession>
<reference evidence="5" key="1">
    <citation type="submission" date="2023-06" db="EMBL/GenBank/DDBJ databases">
        <title>Robiginitalea aurantiacus sp. nov. and Algoriphagus sediminis sp. nov., isolated from coastal sediment.</title>
        <authorList>
            <person name="Zhou Z.Y."/>
            <person name="An J."/>
            <person name="Jia Y.W."/>
            <person name="Du Z.J."/>
        </authorList>
    </citation>
    <scope>NUCLEOTIDE SEQUENCE</scope>
    <source>
        <strain evidence="5">M39</strain>
    </source>
</reference>
<organism evidence="5 6">
    <name type="scientific">Robiginitalea aurantiaca</name>
    <dbReference type="NCBI Taxonomy" id="3056915"/>
    <lineage>
        <taxon>Bacteria</taxon>
        <taxon>Pseudomonadati</taxon>
        <taxon>Bacteroidota</taxon>
        <taxon>Flavobacteriia</taxon>
        <taxon>Flavobacteriales</taxon>
        <taxon>Flavobacteriaceae</taxon>
        <taxon>Robiginitalea</taxon>
    </lineage>
</organism>
<evidence type="ECO:0000256" key="1">
    <source>
        <dbReference type="ARBA" id="ARBA00004571"/>
    </source>
</evidence>
<dbReference type="Proteomes" id="UP001174839">
    <property type="component" value="Unassembled WGS sequence"/>
</dbReference>
<protein>
    <submittedName>
        <fullName evidence="5">Porin</fullName>
    </submittedName>
</protein>
<gene>
    <name evidence="5" type="ORF">QU605_01330</name>
</gene>
<dbReference type="CDD" id="cd00342">
    <property type="entry name" value="gram_neg_porins"/>
    <property type="match status" value="1"/>
</dbReference>
<dbReference type="PANTHER" id="PTHR34501">
    <property type="entry name" value="PROTEIN YDDL-RELATED"/>
    <property type="match status" value="1"/>
</dbReference>
<comment type="caution">
    <text evidence="5">The sequence shown here is derived from an EMBL/GenBank/DDBJ whole genome shotgun (WGS) entry which is preliminary data.</text>
</comment>
<evidence type="ECO:0000313" key="6">
    <source>
        <dbReference type="Proteomes" id="UP001174839"/>
    </source>
</evidence>
<evidence type="ECO:0000313" key="5">
    <source>
        <dbReference type="EMBL" id="MDM9630093.1"/>
    </source>
</evidence>
<dbReference type="Pfam" id="PF13609">
    <property type="entry name" value="Porin_4"/>
    <property type="match status" value="1"/>
</dbReference>
<dbReference type="InterPro" id="IPR033900">
    <property type="entry name" value="Gram_neg_porin_domain"/>
</dbReference>
<comment type="subcellular location">
    <subcellularLocation>
        <location evidence="1">Cell outer membrane</location>
        <topology evidence="1">Multi-pass membrane protein</topology>
    </subcellularLocation>
</comment>
<name>A0ABT7WB04_9FLAO</name>
<keyword evidence="6" id="KW-1185">Reference proteome</keyword>
<dbReference type="InterPro" id="IPR050298">
    <property type="entry name" value="Gram-neg_bact_OMP"/>
</dbReference>